<keyword evidence="3 4" id="KW-0687">Ribonucleoprotein</keyword>
<comment type="similarity">
    <text evidence="1 4">Belongs to the eukaryotic ribosomal protein eL42 family.</text>
</comment>
<dbReference type="InterPro" id="IPR000552">
    <property type="entry name" value="Ribosomal_eL44"/>
</dbReference>
<organism evidence="5 6">
    <name type="scientific">Ridgeia piscesae</name>
    <name type="common">Tubeworm</name>
    <dbReference type="NCBI Taxonomy" id="27915"/>
    <lineage>
        <taxon>Eukaryota</taxon>
        <taxon>Metazoa</taxon>
        <taxon>Spiralia</taxon>
        <taxon>Lophotrochozoa</taxon>
        <taxon>Annelida</taxon>
        <taxon>Polychaeta</taxon>
        <taxon>Sedentaria</taxon>
        <taxon>Canalipalpata</taxon>
        <taxon>Sabellida</taxon>
        <taxon>Siboglinidae</taxon>
        <taxon>Ridgeia</taxon>
    </lineage>
</organism>
<proteinExistence type="inferred from homology"/>
<reference evidence="5" key="1">
    <citation type="journal article" date="2023" name="Mol. Biol. Evol.">
        <title>Third-Generation Sequencing Reveals the Adaptive Role of the Epigenome in Three Deep-Sea Polychaetes.</title>
        <authorList>
            <person name="Perez M."/>
            <person name="Aroh O."/>
            <person name="Sun Y."/>
            <person name="Lan Y."/>
            <person name="Juniper S.K."/>
            <person name="Young C.R."/>
            <person name="Angers B."/>
            <person name="Qian P.Y."/>
        </authorList>
    </citation>
    <scope>NUCLEOTIDE SEQUENCE</scope>
    <source>
        <strain evidence="5">R07B-5</strain>
    </source>
</reference>
<dbReference type="PROSITE" id="PS01172">
    <property type="entry name" value="RIBOSOMAL_L44E"/>
    <property type="match status" value="1"/>
</dbReference>
<evidence type="ECO:0000256" key="1">
    <source>
        <dbReference type="ARBA" id="ARBA00009364"/>
    </source>
</evidence>
<dbReference type="SUPFAM" id="SSF57829">
    <property type="entry name" value="Zn-binding ribosomal proteins"/>
    <property type="match status" value="1"/>
</dbReference>
<keyword evidence="2 4" id="KW-0689">Ribosomal protein</keyword>
<dbReference type="GO" id="GO:1990904">
    <property type="term" value="C:ribonucleoprotein complex"/>
    <property type="evidence" value="ECO:0007669"/>
    <property type="project" value="UniProtKB-KW"/>
</dbReference>
<evidence type="ECO:0000256" key="3">
    <source>
        <dbReference type="ARBA" id="ARBA00023274"/>
    </source>
</evidence>
<dbReference type="InterPro" id="IPR053708">
    <property type="entry name" value="Ribosomal_LSU_eL42"/>
</dbReference>
<evidence type="ECO:0000256" key="4">
    <source>
        <dbReference type="RuleBase" id="RU000666"/>
    </source>
</evidence>
<name>A0AAD9P1X3_RIDPI</name>
<dbReference type="InterPro" id="IPR011332">
    <property type="entry name" value="Ribosomal_zn-bd"/>
</dbReference>
<dbReference type="EMBL" id="JAODUO010000195">
    <property type="protein sequence ID" value="KAK2186592.1"/>
    <property type="molecule type" value="Genomic_DNA"/>
</dbReference>
<evidence type="ECO:0000313" key="5">
    <source>
        <dbReference type="EMBL" id="KAK2186592.1"/>
    </source>
</evidence>
<evidence type="ECO:0000313" key="6">
    <source>
        <dbReference type="Proteomes" id="UP001209878"/>
    </source>
</evidence>
<dbReference type="AlphaFoldDB" id="A0AAD9P1X3"/>
<protein>
    <submittedName>
        <fullName evidence="5">Uncharacterized protein</fullName>
    </submittedName>
</protein>
<evidence type="ECO:0000256" key="2">
    <source>
        <dbReference type="ARBA" id="ARBA00022980"/>
    </source>
</evidence>
<dbReference type="GO" id="GO:0006412">
    <property type="term" value="P:translation"/>
    <property type="evidence" value="ECO:0007669"/>
    <property type="project" value="InterPro"/>
</dbReference>
<dbReference type="Pfam" id="PF00935">
    <property type="entry name" value="Ribosomal_L44"/>
    <property type="match status" value="1"/>
</dbReference>
<dbReference type="GO" id="GO:0003735">
    <property type="term" value="F:structural constituent of ribosome"/>
    <property type="evidence" value="ECO:0007669"/>
    <property type="project" value="InterPro"/>
</dbReference>
<dbReference type="PANTHER" id="PTHR10369">
    <property type="entry name" value="60S RIBOSOMAL PROTEIN L36A/L44"/>
    <property type="match status" value="1"/>
</dbReference>
<dbReference type="Gene3D" id="3.10.450.80">
    <property type="match status" value="1"/>
</dbReference>
<gene>
    <name evidence="5" type="ORF">NP493_195g06019</name>
</gene>
<dbReference type="Proteomes" id="UP001209878">
    <property type="component" value="Unassembled WGS sequence"/>
</dbReference>
<comment type="caution">
    <text evidence="5">The sequence shown here is derived from an EMBL/GenBank/DDBJ whole genome shotgun (WGS) entry which is preliminary data.</text>
</comment>
<sequence length="134" mass="15153">MAKTTKKIVLKMECTECKYRKQLAIKRCKPFELGGDKKKETPTPENVPVTNPVLLAHVWRHVAAMQTVQVTTNVAPMAAVTPVKRQFHRQEHGPKKCDECEHGYKLTNNMSCTSSPGERCKELALQPKRIAEPK</sequence>
<accession>A0AAD9P1X3</accession>
<keyword evidence="6" id="KW-1185">Reference proteome</keyword>
<dbReference type="GO" id="GO:0005840">
    <property type="term" value="C:ribosome"/>
    <property type="evidence" value="ECO:0007669"/>
    <property type="project" value="UniProtKB-KW"/>
</dbReference>